<feature type="domain" description="Glycosyl transferase family 1" evidence="1">
    <location>
        <begin position="186"/>
        <end position="314"/>
    </location>
</feature>
<dbReference type="InterPro" id="IPR028098">
    <property type="entry name" value="Glyco_trans_4-like_N"/>
</dbReference>
<dbReference type="AlphaFoldDB" id="A0A2I1TNX8"/>
<dbReference type="InterPro" id="IPR050194">
    <property type="entry name" value="Glycosyltransferase_grp1"/>
</dbReference>
<dbReference type="PANTHER" id="PTHR45947">
    <property type="entry name" value="SULFOQUINOVOSYL TRANSFERASE SQD2"/>
    <property type="match status" value="1"/>
</dbReference>
<protein>
    <submittedName>
        <fullName evidence="3">Glycosyltransferase</fullName>
    </submittedName>
</protein>
<dbReference type="RefSeq" id="WP_049545866.1">
    <property type="nucleotide sequence ID" value="NZ_JADNDA010000004.1"/>
</dbReference>
<name>A0A2I1TNX8_STRSL</name>
<evidence type="ECO:0000313" key="4">
    <source>
        <dbReference type="Proteomes" id="UP000439678"/>
    </source>
</evidence>
<dbReference type="EMBL" id="WMYO01000002">
    <property type="protein sequence ID" value="MTR27277.1"/>
    <property type="molecule type" value="Genomic_DNA"/>
</dbReference>
<dbReference type="GO" id="GO:0016757">
    <property type="term" value="F:glycosyltransferase activity"/>
    <property type="evidence" value="ECO:0007669"/>
    <property type="project" value="InterPro"/>
</dbReference>
<evidence type="ECO:0000313" key="3">
    <source>
        <dbReference type="EMBL" id="MTR27277.1"/>
    </source>
</evidence>
<dbReference type="SUPFAM" id="SSF53756">
    <property type="entry name" value="UDP-Glycosyltransferase/glycogen phosphorylase"/>
    <property type="match status" value="1"/>
</dbReference>
<dbReference type="PANTHER" id="PTHR45947:SF3">
    <property type="entry name" value="SULFOQUINOVOSYL TRANSFERASE SQD2"/>
    <property type="match status" value="1"/>
</dbReference>
<proteinExistence type="predicted"/>
<accession>A0A2I1TNX8</accession>
<evidence type="ECO:0000259" key="1">
    <source>
        <dbReference type="Pfam" id="PF00534"/>
    </source>
</evidence>
<dbReference type="Pfam" id="PF00534">
    <property type="entry name" value="Glycos_transf_1"/>
    <property type="match status" value="1"/>
</dbReference>
<organism evidence="3 4">
    <name type="scientific">Streptococcus salivarius</name>
    <dbReference type="NCBI Taxonomy" id="1304"/>
    <lineage>
        <taxon>Bacteria</taxon>
        <taxon>Bacillati</taxon>
        <taxon>Bacillota</taxon>
        <taxon>Bacilli</taxon>
        <taxon>Lactobacillales</taxon>
        <taxon>Streptococcaceae</taxon>
        <taxon>Streptococcus</taxon>
    </lineage>
</organism>
<dbReference type="Pfam" id="PF13439">
    <property type="entry name" value="Glyco_transf_4"/>
    <property type="match status" value="1"/>
</dbReference>
<dbReference type="InterPro" id="IPR001296">
    <property type="entry name" value="Glyco_trans_1"/>
</dbReference>
<dbReference type="Proteomes" id="UP000439678">
    <property type="component" value="Unassembled WGS sequence"/>
</dbReference>
<reference evidence="3 4" key="1">
    <citation type="journal article" date="2019" name="Nat. Med.">
        <title>A library of human gut bacterial isolates paired with longitudinal multiomics data enables mechanistic microbiome research.</title>
        <authorList>
            <person name="Poyet M."/>
            <person name="Groussin M."/>
            <person name="Gibbons S.M."/>
            <person name="Avila-Pacheco J."/>
            <person name="Jiang X."/>
            <person name="Kearney S.M."/>
            <person name="Perrotta A.R."/>
            <person name="Berdy B."/>
            <person name="Zhao S."/>
            <person name="Lieberman T.D."/>
            <person name="Swanson P.K."/>
            <person name="Smith M."/>
            <person name="Roesemann S."/>
            <person name="Alexander J.E."/>
            <person name="Rich S.A."/>
            <person name="Livny J."/>
            <person name="Vlamakis H."/>
            <person name="Clish C."/>
            <person name="Bullock K."/>
            <person name="Deik A."/>
            <person name="Scott J."/>
            <person name="Pierce K.A."/>
            <person name="Xavier R.J."/>
            <person name="Alm E.J."/>
        </authorList>
    </citation>
    <scope>NUCLEOTIDE SEQUENCE [LARGE SCALE GENOMIC DNA]</scope>
    <source>
        <strain evidence="3 4">BIOML-A4</strain>
    </source>
</reference>
<keyword evidence="3" id="KW-0808">Transferase</keyword>
<sequence>MKTKILQMGADNFGAGGRSVIAYNLTRPLTDAFQVDFLAIGKLKNPSFHRIIEENGGYVQHVKEASSKIKRLRSIYSILKNEKYDIVHINVDDAIEGLFNIILSKISGAKIVLHAHTTSSSRGKGFIGRLKMLSAKKIVNFFVDYKLACSLEAANYLYGDTDLSDVAIIKNGIVINDFLYNEELRQKVRENLNIPMEAIVLGTIGRMSYEKNPEFMVSLIQTLFSKAPNFYFIWIGDGEERASIEKKLDEEIKSGRVLLLGKQEQPAQYLQAMDVFLLPSLYEGFGIVNIEAQASGLPCVVSSAVPESASVNSNFYRLSLSDGVEKWLDFITSMSFERLPYGSAEKIKEAGFDIEDSARKLRTIYQKLAK</sequence>
<feature type="domain" description="Glycosyltransferase subfamily 4-like N-terminal" evidence="2">
    <location>
        <begin position="16"/>
        <end position="173"/>
    </location>
</feature>
<dbReference type="Gene3D" id="3.40.50.2000">
    <property type="entry name" value="Glycogen Phosphorylase B"/>
    <property type="match status" value="2"/>
</dbReference>
<comment type="caution">
    <text evidence="3">The sequence shown here is derived from an EMBL/GenBank/DDBJ whole genome shotgun (WGS) entry which is preliminary data.</text>
</comment>
<gene>
    <name evidence="3" type="ORF">GMC65_02670</name>
</gene>
<evidence type="ECO:0000259" key="2">
    <source>
        <dbReference type="Pfam" id="PF13439"/>
    </source>
</evidence>